<evidence type="ECO:0000256" key="1">
    <source>
        <dbReference type="SAM" id="MobiDB-lite"/>
    </source>
</evidence>
<dbReference type="GO" id="GO:0016491">
    <property type="term" value="F:oxidoreductase activity"/>
    <property type="evidence" value="ECO:0007669"/>
    <property type="project" value="InterPro"/>
</dbReference>
<reference evidence="2 3" key="1">
    <citation type="submission" date="2018-06" db="EMBL/GenBank/DDBJ databases">
        <authorList>
            <consortium name="Pathogen Informatics"/>
            <person name="Doyle S."/>
        </authorList>
    </citation>
    <scope>NUCLEOTIDE SEQUENCE [LARGE SCALE GENOMIC DNA]</scope>
    <source>
        <strain evidence="2 3">NCTC10821</strain>
    </source>
</reference>
<dbReference type="Gene3D" id="3.40.109.10">
    <property type="entry name" value="NADH Oxidase"/>
    <property type="match status" value="1"/>
</dbReference>
<dbReference type="InterPro" id="IPR050627">
    <property type="entry name" value="Nitroreductase/BluB"/>
</dbReference>
<dbReference type="EMBL" id="UGQT01000001">
    <property type="protein sequence ID" value="STZ62372.1"/>
    <property type="molecule type" value="Genomic_DNA"/>
</dbReference>
<dbReference type="SUPFAM" id="SSF55469">
    <property type="entry name" value="FMN-dependent nitroreductase-like"/>
    <property type="match status" value="1"/>
</dbReference>
<name>A0A378TNJ9_9MYCO</name>
<gene>
    <name evidence="2" type="ORF">NCTC10821_05941</name>
</gene>
<dbReference type="InterPro" id="IPR000415">
    <property type="entry name" value="Nitroreductase-like"/>
</dbReference>
<dbReference type="AlphaFoldDB" id="A0A378TNJ9"/>
<dbReference type="PANTHER" id="PTHR23026:SF123">
    <property type="entry name" value="NAD(P)H NITROREDUCTASE RV3131-RELATED"/>
    <property type="match status" value="1"/>
</dbReference>
<feature type="region of interest" description="Disordered" evidence="1">
    <location>
        <begin position="328"/>
        <end position="348"/>
    </location>
</feature>
<proteinExistence type="predicted"/>
<evidence type="ECO:0000313" key="3">
    <source>
        <dbReference type="Proteomes" id="UP000254978"/>
    </source>
</evidence>
<organism evidence="2 3">
    <name type="scientific">Mycolicibacterium tokaiense</name>
    <dbReference type="NCBI Taxonomy" id="39695"/>
    <lineage>
        <taxon>Bacteria</taxon>
        <taxon>Bacillati</taxon>
        <taxon>Actinomycetota</taxon>
        <taxon>Actinomycetes</taxon>
        <taxon>Mycobacteriales</taxon>
        <taxon>Mycobacteriaceae</taxon>
        <taxon>Mycolicibacterium</taxon>
    </lineage>
</organism>
<keyword evidence="3" id="KW-1185">Reference proteome</keyword>
<dbReference type="Proteomes" id="UP000254978">
    <property type="component" value="Unassembled WGS sequence"/>
</dbReference>
<dbReference type="NCBIfam" id="NF047509">
    <property type="entry name" value="Rv3131_FMN_oxido"/>
    <property type="match status" value="1"/>
</dbReference>
<accession>A0A378TNJ9</accession>
<evidence type="ECO:0000313" key="2">
    <source>
        <dbReference type="EMBL" id="STZ62372.1"/>
    </source>
</evidence>
<sequence>MSVQHPDHHIVATALEMANRAPSLHNSQPWLWKVGSQTVHLYAQPGHHLPHTDPDGRDMMVSCGAALHHCVVAFAALCWRAVVHRIPNPAEPDHLASLELHRASPSDAEVSLASAIPWRRTDRRPYTGAEVGLGDIALMGARAARYGVTMRHVNPTPGFRALLSSAAQEHSRDPLYQQELAGWSGKHAADDGVPARNVPRPDPDAVIPGRLFADAQLAVAHGSARVADHAKLLALGTTTDDTAARLRAGEATSAVLLTATTRGLATCLFSEPLEVGETRDELAESIFDGRSFPQMLIRVGRPAAGAQPPPLTPRRPVAQTVVRLGDEQAASDARRCHPMPLRGGDFGL</sequence>
<protein>
    <submittedName>
        <fullName evidence="2">Nitroreductase</fullName>
    </submittedName>
</protein>
<dbReference type="PANTHER" id="PTHR23026">
    <property type="entry name" value="NADPH NITROREDUCTASE"/>
    <property type="match status" value="1"/>
</dbReference>